<evidence type="ECO:0000313" key="13">
    <source>
        <dbReference type="EMBL" id="KRM96570.1"/>
    </source>
</evidence>
<reference evidence="13 14" key="1">
    <citation type="journal article" date="2015" name="Genome Announc.">
        <title>Expanding the biotechnology potential of lactobacilli through comparative genomics of 213 strains and associated genera.</title>
        <authorList>
            <person name="Sun Z."/>
            <person name="Harris H.M."/>
            <person name="McCann A."/>
            <person name="Guo C."/>
            <person name="Argimon S."/>
            <person name="Zhang W."/>
            <person name="Yang X."/>
            <person name="Jeffery I.B."/>
            <person name="Cooney J.C."/>
            <person name="Kagawa T.F."/>
            <person name="Liu W."/>
            <person name="Song Y."/>
            <person name="Salvetti E."/>
            <person name="Wrobel A."/>
            <person name="Rasinkangas P."/>
            <person name="Parkhill J."/>
            <person name="Rea M.C."/>
            <person name="O'Sullivan O."/>
            <person name="Ritari J."/>
            <person name="Douillard F.P."/>
            <person name="Paul Ross R."/>
            <person name="Yang R."/>
            <person name="Briner A.E."/>
            <person name="Felis G.E."/>
            <person name="de Vos W.M."/>
            <person name="Barrangou R."/>
            <person name="Klaenhammer T.R."/>
            <person name="Caufield P.W."/>
            <person name="Cui Y."/>
            <person name="Zhang H."/>
            <person name="O'Toole P.W."/>
        </authorList>
    </citation>
    <scope>NUCLEOTIDE SEQUENCE [LARGE SCALE GENOMIC DNA]</scope>
    <source>
        <strain evidence="13 14">DSM 21051</strain>
    </source>
</reference>
<evidence type="ECO:0000256" key="7">
    <source>
        <dbReference type="ARBA" id="ARBA00022833"/>
    </source>
</evidence>
<dbReference type="Proteomes" id="UP000051015">
    <property type="component" value="Unassembled WGS sequence"/>
</dbReference>
<dbReference type="RefSeq" id="WP_057875877.1">
    <property type="nucleotide sequence ID" value="NZ_AYZD01000015.1"/>
</dbReference>
<dbReference type="Pfam" id="PF16745">
    <property type="entry name" value="RsgA_N"/>
    <property type="match status" value="1"/>
</dbReference>
<dbReference type="GO" id="GO:0005525">
    <property type="term" value="F:GTP binding"/>
    <property type="evidence" value="ECO:0007669"/>
    <property type="project" value="UniProtKB-UniRule"/>
</dbReference>
<comment type="cofactor">
    <cofactor evidence="10">
        <name>Zn(2+)</name>
        <dbReference type="ChEBI" id="CHEBI:29105"/>
    </cofactor>
    <text evidence="10">Binds 1 zinc ion per subunit.</text>
</comment>
<dbReference type="GO" id="GO:0046872">
    <property type="term" value="F:metal ion binding"/>
    <property type="evidence" value="ECO:0007669"/>
    <property type="project" value="UniProtKB-KW"/>
</dbReference>
<protein>
    <recommendedName>
        <fullName evidence="10">Small ribosomal subunit biogenesis GTPase RsgA</fullName>
        <ecNumber evidence="10">3.6.1.-</ecNumber>
    </recommendedName>
</protein>
<keyword evidence="7 10" id="KW-0862">Zinc</keyword>
<dbReference type="InterPro" id="IPR031944">
    <property type="entry name" value="RsgA_N"/>
</dbReference>
<feature type="domain" description="CP-type G" evidence="12">
    <location>
        <begin position="63"/>
        <end position="219"/>
    </location>
</feature>
<dbReference type="SUPFAM" id="SSF52540">
    <property type="entry name" value="P-loop containing nucleoside triphosphate hydrolases"/>
    <property type="match status" value="1"/>
</dbReference>
<keyword evidence="1 10" id="KW-0963">Cytoplasm</keyword>
<dbReference type="GO" id="GO:0003924">
    <property type="term" value="F:GTPase activity"/>
    <property type="evidence" value="ECO:0007669"/>
    <property type="project" value="UniProtKB-UniRule"/>
</dbReference>
<keyword evidence="9 10" id="KW-0342">GTP-binding</keyword>
<dbReference type="GO" id="GO:0019843">
    <property type="term" value="F:rRNA binding"/>
    <property type="evidence" value="ECO:0007669"/>
    <property type="project" value="UniProtKB-KW"/>
</dbReference>
<evidence type="ECO:0000259" key="12">
    <source>
        <dbReference type="PROSITE" id="PS51721"/>
    </source>
</evidence>
<feature type="binding site" evidence="10">
    <location>
        <position position="248"/>
    </location>
    <ligand>
        <name>Zn(2+)</name>
        <dbReference type="ChEBI" id="CHEBI:29105"/>
    </ligand>
</feature>
<organism evidence="13 14">
    <name type="scientific">Liquorilactobacillus aquaticus DSM 21051</name>
    <dbReference type="NCBI Taxonomy" id="1423725"/>
    <lineage>
        <taxon>Bacteria</taxon>
        <taxon>Bacillati</taxon>
        <taxon>Bacillota</taxon>
        <taxon>Bacilli</taxon>
        <taxon>Lactobacillales</taxon>
        <taxon>Lactobacillaceae</taxon>
        <taxon>Liquorilactobacillus</taxon>
    </lineage>
</organism>
<keyword evidence="4 10" id="KW-0699">rRNA-binding</keyword>
<keyword evidence="6 10" id="KW-0378">Hydrolase</keyword>
<feature type="domain" description="EngC GTPase" evidence="11">
    <location>
        <begin position="72"/>
        <end position="217"/>
    </location>
</feature>
<dbReference type="InterPro" id="IPR004881">
    <property type="entry name" value="Ribosome_biogen_GTPase_RsgA"/>
</dbReference>
<gene>
    <name evidence="10" type="primary">rsgA</name>
    <name evidence="13" type="ORF">FC19_GL000866</name>
</gene>
<feature type="binding site" evidence="10">
    <location>
        <position position="243"/>
    </location>
    <ligand>
        <name>Zn(2+)</name>
        <dbReference type="ChEBI" id="CHEBI:29105"/>
    </ligand>
</feature>
<evidence type="ECO:0000256" key="3">
    <source>
        <dbReference type="ARBA" id="ARBA00022723"/>
    </source>
</evidence>
<comment type="similarity">
    <text evidence="10">Belongs to the TRAFAC class YlqF/YawG GTPase family. RsgA subfamily.</text>
</comment>
<dbReference type="PATRIC" id="fig|1423725.3.peg.893"/>
<dbReference type="NCBIfam" id="TIGR00157">
    <property type="entry name" value="ribosome small subunit-dependent GTPase A"/>
    <property type="match status" value="1"/>
</dbReference>
<comment type="subunit">
    <text evidence="10">Monomer. Associates with 30S ribosomal subunit, binds 16S rRNA.</text>
</comment>
<evidence type="ECO:0000313" key="14">
    <source>
        <dbReference type="Proteomes" id="UP000051015"/>
    </source>
</evidence>
<evidence type="ECO:0000256" key="4">
    <source>
        <dbReference type="ARBA" id="ARBA00022730"/>
    </source>
</evidence>
<comment type="caution">
    <text evidence="13">The sequence shown here is derived from an EMBL/GenBank/DDBJ whole genome shotgun (WGS) entry which is preliminary data.</text>
</comment>
<dbReference type="Gene3D" id="1.10.40.50">
    <property type="entry name" value="Probable gtpase engc, domain 3"/>
    <property type="match status" value="1"/>
</dbReference>
<evidence type="ECO:0000256" key="2">
    <source>
        <dbReference type="ARBA" id="ARBA00022517"/>
    </source>
</evidence>
<sequence>MVKGRIRQSLSGYYDIEVDGVEYRTRARGNFRKKGQTPLVGDWVEFKAKKPEEGYILKIYPRKNVMIRPPVANIDAAIVVTACKEPAFSSNLLDRQLVMLEKNNIKPILYFSKEDLLTSAESEEMSMVISYYQKYYRCVYSKSDAPRAILTGIKDDIVVVMGQTGAGKSTLLNVLAPHLKLKTGEVSKALSRGRHTTRKTALLPIEGNLIADTPGFSSFELLDVAKEQLPLLFIDFAEKQNQCRFRGCLHLNEPQCAVKEMVQTGEILESRYNNYVQFQNELKRQKPKYKK</sequence>
<feature type="binding site" evidence="10">
    <location>
        <begin position="112"/>
        <end position="115"/>
    </location>
    <ligand>
        <name>GTP</name>
        <dbReference type="ChEBI" id="CHEBI:37565"/>
    </ligand>
</feature>
<keyword evidence="8 10" id="KW-0694">RNA-binding</keyword>
<proteinExistence type="inferred from homology"/>
<evidence type="ECO:0000259" key="11">
    <source>
        <dbReference type="PROSITE" id="PS50936"/>
    </source>
</evidence>
<dbReference type="STRING" id="1423725.FC19_GL000866"/>
<keyword evidence="3 10" id="KW-0479">Metal-binding</keyword>
<keyword evidence="5 10" id="KW-0547">Nucleotide-binding</keyword>
<comment type="subcellular location">
    <subcellularLocation>
        <location evidence="10">Cytoplasm</location>
    </subcellularLocation>
</comment>
<dbReference type="OrthoDB" id="9809485at2"/>
<dbReference type="InterPro" id="IPR010914">
    <property type="entry name" value="RsgA_GTPase_dom"/>
</dbReference>
<evidence type="ECO:0000256" key="8">
    <source>
        <dbReference type="ARBA" id="ARBA00022884"/>
    </source>
</evidence>
<keyword evidence="2 10" id="KW-0690">Ribosome biogenesis</keyword>
<feature type="binding site" evidence="10">
    <location>
        <begin position="162"/>
        <end position="170"/>
    </location>
    <ligand>
        <name>GTP</name>
        <dbReference type="ChEBI" id="CHEBI:37565"/>
    </ligand>
</feature>
<dbReference type="PROSITE" id="PS50936">
    <property type="entry name" value="ENGC_GTPASE"/>
    <property type="match status" value="1"/>
</dbReference>
<keyword evidence="14" id="KW-1185">Reference proteome</keyword>
<dbReference type="EMBL" id="AYZD01000015">
    <property type="protein sequence ID" value="KRM96570.1"/>
    <property type="molecule type" value="Genomic_DNA"/>
</dbReference>
<dbReference type="HAMAP" id="MF_01820">
    <property type="entry name" value="GTPase_RsgA"/>
    <property type="match status" value="1"/>
</dbReference>
<comment type="function">
    <text evidence="10">One of several proteins that assist in the late maturation steps of the functional core of the 30S ribosomal subunit. Helps release RbfA from mature subunits. May play a role in the assembly of ribosomal proteins into the subunit. Circularly permuted GTPase that catalyzes slow GTP hydrolysis, GTPase activity is stimulated by the 30S ribosomal subunit.</text>
</comment>
<dbReference type="SUPFAM" id="SSF50249">
    <property type="entry name" value="Nucleic acid-binding proteins"/>
    <property type="match status" value="1"/>
</dbReference>
<dbReference type="GO" id="GO:0042274">
    <property type="term" value="P:ribosomal small subunit biogenesis"/>
    <property type="evidence" value="ECO:0007669"/>
    <property type="project" value="UniProtKB-UniRule"/>
</dbReference>
<dbReference type="PANTHER" id="PTHR32120">
    <property type="entry name" value="SMALL RIBOSOMAL SUBUNIT BIOGENESIS GTPASE RSGA"/>
    <property type="match status" value="1"/>
</dbReference>
<feature type="binding site" evidence="10">
    <location>
        <position position="256"/>
    </location>
    <ligand>
        <name>Zn(2+)</name>
        <dbReference type="ChEBI" id="CHEBI:29105"/>
    </ligand>
</feature>
<feature type="binding site" evidence="10">
    <location>
        <position position="250"/>
    </location>
    <ligand>
        <name>Zn(2+)</name>
        <dbReference type="ChEBI" id="CHEBI:29105"/>
    </ligand>
</feature>
<dbReference type="GO" id="GO:0005737">
    <property type="term" value="C:cytoplasm"/>
    <property type="evidence" value="ECO:0007669"/>
    <property type="project" value="UniProtKB-SubCell"/>
</dbReference>
<dbReference type="CDD" id="cd04466">
    <property type="entry name" value="S1_YloQ_GTPase"/>
    <property type="match status" value="1"/>
</dbReference>
<evidence type="ECO:0000256" key="6">
    <source>
        <dbReference type="ARBA" id="ARBA00022801"/>
    </source>
</evidence>
<dbReference type="Gene3D" id="3.40.50.300">
    <property type="entry name" value="P-loop containing nucleotide triphosphate hydrolases"/>
    <property type="match status" value="1"/>
</dbReference>
<evidence type="ECO:0000256" key="5">
    <source>
        <dbReference type="ARBA" id="ARBA00022741"/>
    </source>
</evidence>
<dbReference type="EC" id="3.6.1.-" evidence="10"/>
<dbReference type="CDD" id="cd01854">
    <property type="entry name" value="YjeQ_EngC"/>
    <property type="match status" value="1"/>
</dbReference>
<dbReference type="Pfam" id="PF03193">
    <property type="entry name" value="RsgA_GTPase"/>
    <property type="match status" value="1"/>
</dbReference>
<dbReference type="PROSITE" id="PS51721">
    <property type="entry name" value="G_CP"/>
    <property type="match status" value="1"/>
</dbReference>
<accession>A0A0R2CZC1</accession>
<evidence type="ECO:0000256" key="9">
    <source>
        <dbReference type="ARBA" id="ARBA00023134"/>
    </source>
</evidence>
<dbReference type="InterPro" id="IPR012340">
    <property type="entry name" value="NA-bd_OB-fold"/>
</dbReference>
<dbReference type="AlphaFoldDB" id="A0A0R2CZC1"/>
<evidence type="ECO:0000256" key="1">
    <source>
        <dbReference type="ARBA" id="ARBA00022490"/>
    </source>
</evidence>
<dbReference type="PANTHER" id="PTHR32120:SF11">
    <property type="entry name" value="SMALL RIBOSOMAL SUBUNIT BIOGENESIS GTPASE RSGA 1, MITOCHONDRIAL-RELATED"/>
    <property type="match status" value="1"/>
</dbReference>
<name>A0A0R2CZC1_9LACO</name>
<dbReference type="InterPro" id="IPR030378">
    <property type="entry name" value="G_CP_dom"/>
</dbReference>
<dbReference type="Gene3D" id="2.40.50.140">
    <property type="entry name" value="Nucleic acid-binding proteins"/>
    <property type="match status" value="1"/>
</dbReference>
<evidence type="ECO:0000256" key="10">
    <source>
        <dbReference type="HAMAP-Rule" id="MF_01820"/>
    </source>
</evidence>
<dbReference type="InterPro" id="IPR027417">
    <property type="entry name" value="P-loop_NTPase"/>
</dbReference>